<keyword evidence="7" id="KW-0346">Stress response</keyword>
<dbReference type="InterPro" id="IPR012933">
    <property type="entry name" value="HicA_mRNA_interferase"/>
</dbReference>
<protein>
    <submittedName>
        <fullName evidence="8">Type II toxin-antitoxin system HicA family toxin</fullName>
    </submittedName>
</protein>
<evidence type="ECO:0000256" key="5">
    <source>
        <dbReference type="ARBA" id="ARBA00022801"/>
    </source>
</evidence>
<keyword evidence="2" id="KW-1277">Toxin-antitoxin system</keyword>
<evidence type="ECO:0000256" key="1">
    <source>
        <dbReference type="ARBA" id="ARBA00006620"/>
    </source>
</evidence>
<evidence type="ECO:0000313" key="9">
    <source>
        <dbReference type="Proteomes" id="UP001139411"/>
    </source>
</evidence>
<keyword evidence="6" id="KW-0694">RNA-binding</keyword>
<organism evidence="8 9">
    <name type="scientific">Dyadobacter chenhuakuii</name>
    <dbReference type="NCBI Taxonomy" id="2909339"/>
    <lineage>
        <taxon>Bacteria</taxon>
        <taxon>Pseudomonadati</taxon>
        <taxon>Bacteroidota</taxon>
        <taxon>Cytophagia</taxon>
        <taxon>Cytophagales</taxon>
        <taxon>Spirosomataceae</taxon>
        <taxon>Dyadobacter</taxon>
    </lineage>
</organism>
<evidence type="ECO:0000313" key="8">
    <source>
        <dbReference type="EMBL" id="MCF2497559.1"/>
    </source>
</evidence>
<sequence>MKYSEFHRIIRRNGWLLVRTRGSHCLYKKDGVTYAVANHGSKEMAEPTRLAAIKIMGLDIQKR</sequence>
<reference evidence="8" key="1">
    <citation type="submission" date="2022-01" db="EMBL/GenBank/DDBJ databases">
        <title>Novel species in genus Dyadobacter.</title>
        <authorList>
            <person name="Ma C."/>
        </authorList>
    </citation>
    <scope>NUCLEOTIDE SEQUENCE</scope>
    <source>
        <strain evidence="8">CY357</strain>
    </source>
</reference>
<dbReference type="GO" id="GO:0004519">
    <property type="term" value="F:endonuclease activity"/>
    <property type="evidence" value="ECO:0007669"/>
    <property type="project" value="UniProtKB-KW"/>
</dbReference>
<dbReference type="RefSeq" id="WP_235164649.1">
    <property type="nucleotide sequence ID" value="NZ_CP098805.1"/>
</dbReference>
<keyword evidence="5" id="KW-0378">Hydrolase</keyword>
<accession>A0A9X1TR53</accession>
<evidence type="ECO:0000256" key="6">
    <source>
        <dbReference type="ARBA" id="ARBA00022884"/>
    </source>
</evidence>
<dbReference type="Gene3D" id="3.30.920.30">
    <property type="entry name" value="Hypothetical protein"/>
    <property type="match status" value="1"/>
</dbReference>
<evidence type="ECO:0000256" key="4">
    <source>
        <dbReference type="ARBA" id="ARBA00022759"/>
    </source>
</evidence>
<evidence type="ECO:0000256" key="7">
    <source>
        <dbReference type="ARBA" id="ARBA00023016"/>
    </source>
</evidence>
<evidence type="ECO:0000256" key="3">
    <source>
        <dbReference type="ARBA" id="ARBA00022722"/>
    </source>
</evidence>
<dbReference type="SUPFAM" id="SSF54786">
    <property type="entry name" value="YcfA/nrd intein domain"/>
    <property type="match status" value="1"/>
</dbReference>
<dbReference type="GO" id="GO:0003729">
    <property type="term" value="F:mRNA binding"/>
    <property type="evidence" value="ECO:0007669"/>
    <property type="project" value="InterPro"/>
</dbReference>
<evidence type="ECO:0000256" key="2">
    <source>
        <dbReference type="ARBA" id="ARBA00022649"/>
    </source>
</evidence>
<proteinExistence type="inferred from homology"/>
<dbReference type="Proteomes" id="UP001139411">
    <property type="component" value="Unassembled WGS sequence"/>
</dbReference>
<dbReference type="GO" id="GO:0016787">
    <property type="term" value="F:hydrolase activity"/>
    <property type="evidence" value="ECO:0007669"/>
    <property type="project" value="UniProtKB-KW"/>
</dbReference>
<keyword evidence="3" id="KW-0540">Nuclease</keyword>
<comment type="caution">
    <text evidence="8">The sequence shown here is derived from an EMBL/GenBank/DDBJ whole genome shotgun (WGS) entry which is preliminary data.</text>
</comment>
<keyword evidence="4" id="KW-0255">Endonuclease</keyword>
<name>A0A9X1TR53_9BACT</name>
<dbReference type="Pfam" id="PF07927">
    <property type="entry name" value="HicA_toxin"/>
    <property type="match status" value="1"/>
</dbReference>
<gene>
    <name evidence="8" type="ORF">L0661_04530</name>
</gene>
<dbReference type="EMBL" id="JAKFFV010000003">
    <property type="protein sequence ID" value="MCF2497559.1"/>
    <property type="molecule type" value="Genomic_DNA"/>
</dbReference>
<dbReference type="AlphaFoldDB" id="A0A9X1TR53"/>
<dbReference type="InterPro" id="IPR038570">
    <property type="entry name" value="HicA_sf"/>
</dbReference>
<comment type="similarity">
    <text evidence="1">Belongs to the HicA mRNA interferase family.</text>
</comment>